<dbReference type="RefSeq" id="WP_145974318.1">
    <property type="nucleotide sequence ID" value="NZ_BAZI01000247.1"/>
</dbReference>
<name>A0A0R0A854_9GAMM</name>
<keyword evidence="1" id="KW-1133">Transmembrane helix</keyword>
<keyword evidence="1" id="KW-0472">Membrane</keyword>
<protein>
    <submittedName>
        <fullName evidence="2">Uncharacterized protein</fullName>
    </submittedName>
</protein>
<accession>A0A0R0A854</accession>
<reference evidence="2 3" key="1">
    <citation type="submission" date="2015-10" db="EMBL/GenBank/DDBJ databases">
        <title>Genome sequencing and analysis of members of genus Stenotrophomonas.</title>
        <authorList>
            <person name="Patil P.P."/>
            <person name="Midha S."/>
            <person name="Patil P.B."/>
        </authorList>
    </citation>
    <scope>NUCLEOTIDE SEQUENCE [LARGE SCALE GENOMIC DNA]</scope>
    <source>
        <strain evidence="2 3">JCM 9942</strain>
    </source>
</reference>
<keyword evidence="3" id="KW-1185">Reference proteome</keyword>
<gene>
    <name evidence="2" type="ORF">ARC78_11895</name>
</gene>
<evidence type="ECO:0000313" key="2">
    <source>
        <dbReference type="EMBL" id="KRG41077.1"/>
    </source>
</evidence>
<dbReference type="Proteomes" id="UP000050836">
    <property type="component" value="Unassembled WGS sequence"/>
</dbReference>
<evidence type="ECO:0000313" key="3">
    <source>
        <dbReference type="Proteomes" id="UP000050836"/>
    </source>
</evidence>
<proteinExistence type="predicted"/>
<evidence type="ECO:0000256" key="1">
    <source>
        <dbReference type="SAM" id="Phobius"/>
    </source>
</evidence>
<feature type="transmembrane region" description="Helical" evidence="1">
    <location>
        <begin position="20"/>
        <end position="42"/>
    </location>
</feature>
<dbReference type="EMBL" id="LLXS01000029">
    <property type="protein sequence ID" value="KRG41077.1"/>
    <property type="molecule type" value="Genomic_DNA"/>
</dbReference>
<sequence>MDRSLLVIGSKHRATRSLRLRYAGGAGGAFGFGGLGIVDAVFTPVGAPFDGFRGAACGRGNRTAGGHRCAGHEERRGRCN</sequence>
<organism evidence="2 3">
    <name type="scientific">Stenotrophomonas pictorum JCM 9942</name>
    <dbReference type="NCBI Taxonomy" id="1236960"/>
    <lineage>
        <taxon>Bacteria</taxon>
        <taxon>Pseudomonadati</taxon>
        <taxon>Pseudomonadota</taxon>
        <taxon>Gammaproteobacteria</taxon>
        <taxon>Lysobacterales</taxon>
        <taxon>Lysobacteraceae</taxon>
        <taxon>Stenotrophomonas</taxon>
    </lineage>
</organism>
<dbReference type="AlphaFoldDB" id="A0A0R0A854"/>
<keyword evidence="1" id="KW-0812">Transmembrane</keyword>
<comment type="caution">
    <text evidence="2">The sequence shown here is derived from an EMBL/GenBank/DDBJ whole genome shotgun (WGS) entry which is preliminary data.</text>
</comment>